<evidence type="ECO:0000259" key="3">
    <source>
        <dbReference type="SMART" id="SM00849"/>
    </source>
</evidence>
<dbReference type="InterPro" id="IPR036866">
    <property type="entry name" value="RibonucZ/Hydroxyglut_hydro"/>
</dbReference>
<organism evidence="4 5">
    <name type="scientific">Luteitalea pratensis</name>
    <dbReference type="NCBI Taxonomy" id="1855912"/>
    <lineage>
        <taxon>Bacteria</taxon>
        <taxon>Pseudomonadati</taxon>
        <taxon>Acidobacteriota</taxon>
        <taxon>Vicinamibacteria</taxon>
        <taxon>Vicinamibacterales</taxon>
        <taxon>Vicinamibacteraceae</taxon>
        <taxon>Luteitalea</taxon>
    </lineage>
</organism>
<reference evidence="4 5" key="1">
    <citation type="journal article" date="2016" name="Genome Announc.">
        <title>First Complete Genome Sequence of a Subdivision 6 Acidobacterium Strain.</title>
        <authorList>
            <person name="Huang S."/>
            <person name="Vieira S."/>
            <person name="Bunk B."/>
            <person name="Riedel T."/>
            <person name="Sproer C."/>
            <person name="Overmann J."/>
        </authorList>
    </citation>
    <scope>NUCLEOTIDE SEQUENCE [LARGE SCALE GENOMIC DNA]</scope>
    <source>
        <strain evidence="5">DSM 100886 HEG_-6_39</strain>
    </source>
</reference>
<accession>A0A143PG82</accession>
<dbReference type="RefSeq" id="WP_110169487.1">
    <property type="nucleotide sequence ID" value="NZ_CP015136.1"/>
</dbReference>
<evidence type="ECO:0000256" key="2">
    <source>
        <dbReference type="SAM" id="SignalP"/>
    </source>
</evidence>
<dbReference type="InterPro" id="IPR001279">
    <property type="entry name" value="Metallo-B-lactamas"/>
</dbReference>
<sequence precursor="true">MRMLFSLFGIVLTTAVASAQPSLDIYYLDVEGGAATLIVTPARESVLVDAGWPGNGGRDVDRIQAAMKAAGITRIDHLIVTHYHTDHVGGVPPLLAKVPVGTVYDHGLMSPPHDPDYASNYEAYVKAVPQRKGLAAGDAIGLKPSADGTPVSLSVVAAHGKVLSRASAPRNARCSSVPAKPADTSDNARSVAFVLTYGAFDFFDAGDLTWNTEAELVCPNVNVPAVEVYQVTHHGLDASNHPLLLEALAPTVAVMNNGAKKGGSAATVKTLKSLPSLKALYQLHRNVATGPDDNTTPDLVANPDESPDAGHMVSVHAKKDGSFEVANHRTGEKRSFASAR</sequence>
<evidence type="ECO:0000256" key="1">
    <source>
        <dbReference type="SAM" id="MobiDB-lite"/>
    </source>
</evidence>
<feature type="signal peptide" evidence="2">
    <location>
        <begin position="1"/>
        <end position="19"/>
    </location>
</feature>
<keyword evidence="5" id="KW-1185">Reference proteome</keyword>
<feature type="compositionally biased region" description="Basic and acidic residues" evidence="1">
    <location>
        <begin position="317"/>
        <end position="340"/>
    </location>
</feature>
<feature type="domain" description="Metallo-beta-lactamase" evidence="3">
    <location>
        <begin position="32"/>
        <end position="206"/>
    </location>
</feature>
<dbReference type="Proteomes" id="UP000076079">
    <property type="component" value="Chromosome"/>
</dbReference>
<dbReference type="OrthoDB" id="9761531at2"/>
<dbReference type="PANTHER" id="PTHR30619">
    <property type="entry name" value="DNA INTERNALIZATION/COMPETENCE PROTEIN COMEC/REC2"/>
    <property type="match status" value="1"/>
</dbReference>
<evidence type="ECO:0000313" key="4">
    <source>
        <dbReference type="EMBL" id="AMY07545.1"/>
    </source>
</evidence>
<dbReference type="EMBL" id="CP015136">
    <property type="protein sequence ID" value="AMY07545.1"/>
    <property type="molecule type" value="Genomic_DNA"/>
</dbReference>
<keyword evidence="2" id="KW-0732">Signal</keyword>
<reference evidence="5" key="2">
    <citation type="submission" date="2016-04" db="EMBL/GenBank/DDBJ databases">
        <title>First Complete Genome Sequence of a Subdivision 6 Acidobacterium.</title>
        <authorList>
            <person name="Huang S."/>
            <person name="Vieira S."/>
            <person name="Bunk B."/>
            <person name="Riedel T."/>
            <person name="Sproeer C."/>
            <person name="Overmann J."/>
        </authorList>
    </citation>
    <scope>NUCLEOTIDE SEQUENCE [LARGE SCALE GENOMIC DNA]</scope>
    <source>
        <strain evidence="5">DSM 100886 HEG_-6_39</strain>
    </source>
</reference>
<dbReference type="Pfam" id="PF00753">
    <property type="entry name" value="Lactamase_B"/>
    <property type="match status" value="1"/>
</dbReference>
<feature type="chain" id="PRO_5007511325" evidence="2">
    <location>
        <begin position="20"/>
        <end position="340"/>
    </location>
</feature>
<protein>
    <submittedName>
        <fullName evidence="4">ComEC family competence protein</fullName>
    </submittedName>
</protein>
<dbReference type="PANTHER" id="PTHR30619:SF1">
    <property type="entry name" value="RECOMBINATION PROTEIN 2"/>
    <property type="match status" value="1"/>
</dbReference>
<dbReference type="InterPro" id="IPR052159">
    <property type="entry name" value="Competence_DNA_uptake"/>
</dbReference>
<gene>
    <name evidence="4" type="ORF">LuPra_00718</name>
</gene>
<dbReference type="SMART" id="SM00849">
    <property type="entry name" value="Lactamase_B"/>
    <property type="match status" value="1"/>
</dbReference>
<proteinExistence type="predicted"/>
<feature type="region of interest" description="Disordered" evidence="1">
    <location>
        <begin position="288"/>
        <end position="340"/>
    </location>
</feature>
<name>A0A143PG82_LUTPR</name>
<dbReference type="KEGG" id="abac:LuPra_00718"/>
<evidence type="ECO:0000313" key="5">
    <source>
        <dbReference type="Proteomes" id="UP000076079"/>
    </source>
</evidence>
<dbReference type="AlphaFoldDB" id="A0A143PG82"/>
<dbReference type="Gene3D" id="3.60.15.10">
    <property type="entry name" value="Ribonuclease Z/Hydroxyacylglutathione hydrolase-like"/>
    <property type="match status" value="1"/>
</dbReference>
<dbReference type="STRING" id="1855912.LuPra_00718"/>
<dbReference type="SUPFAM" id="SSF56281">
    <property type="entry name" value="Metallo-hydrolase/oxidoreductase"/>
    <property type="match status" value="1"/>
</dbReference>